<name>A0AAX2J8G2_9FUSO</name>
<dbReference type="KEGG" id="ful:C4N20_11935"/>
<evidence type="ECO:0000313" key="2">
    <source>
        <dbReference type="Proteomes" id="UP000249008"/>
    </source>
</evidence>
<proteinExistence type="predicted"/>
<evidence type="ECO:0008006" key="3">
    <source>
        <dbReference type="Google" id="ProtNLM"/>
    </source>
</evidence>
<evidence type="ECO:0000313" key="1">
    <source>
        <dbReference type="EMBL" id="SQJ00653.1"/>
    </source>
</evidence>
<reference evidence="1 2" key="1">
    <citation type="submission" date="2018-06" db="EMBL/GenBank/DDBJ databases">
        <authorList>
            <consortium name="Pathogen Informatics"/>
            <person name="Doyle S."/>
        </authorList>
    </citation>
    <scope>NUCLEOTIDE SEQUENCE [LARGE SCALE GENOMIC DNA]</scope>
    <source>
        <strain evidence="1 2">NCTC12112</strain>
    </source>
</reference>
<dbReference type="PROSITE" id="PS51257">
    <property type="entry name" value="PROKAR_LIPOPROTEIN"/>
    <property type="match status" value="1"/>
</dbReference>
<dbReference type="AlphaFoldDB" id="A0AAX2J8G2"/>
<sequence length="330" mass="38727">MKKNAFVVFLLTMLMLTGCQKLVARRDESQVVEFANKMPKGEYTLKIYRLDYPETPSDRDAFYEKFSVLMSKMVAHNKDINLIIPFELYQDIKNIGKRDVRESEKVYYKPASELTEDEKEFIDSKIDISYPENAGIFQEYLNKQVYYWLNYLKRGNEYNFGNYYTELDKMKLVEEIFENRKMISKTFEPIENDFILEVNSSNIEEAGKTGLPLYTDGTFEKEDSILSPVIILKKAIWETLIPDKIVLAEGMITENVKDYEFGVRVINIADPTSLVENLENEEKGLKIKDLKNFKMVKPKEVILKKASVRENEKGRDILKIENEETQWRIN</sequence>
<organism evidence="1 2">
    <name type="scientific">Fusobacterium ulcerans</name>
    <dbReference type="NCBI Taxonomy" id="861"/>
    <lineage>
        <taxon>Bacteria</taxon>
        <taxon>Fusobacteriati</taxon>
        <taxon>Fusobacteriota</taxon>
        <taxon>Fusobacteriia</taxon>
        <taxon>Fusobacteriales</taxon>
        <taxon>Fusobacteriaceae</taxon>
        <taxon>Fusobacterium</taxon>
    </lineage>
</organism>
<protein>
    <recommendedName>
        <fullName evidence="3">Lipoprotein</fullName>
    </recommendedName>
</protein>
<dbReference type="Proteomes" id="UP000249008">
    <property type="component" value="Chromosome 1"/>
</dbReference>
<gene>
    <name evidence="1" type="ORF">NCTC12112_00947</name>
</gene>
<dbReference type="EMBL" id="LS483487">
    <property type="protein sequence ID" value="SQJ00653.1"/>
    <property type="molecule type" value="Genomic_DNA"/>
</dbReference>
<dbReference type="RefSeq" id="WP_005976645.1">
    <property type="nucleotide sequence ID" value="NZ_CABKNW010000001.1"/>
</dbReference>
<dbReference type="GeneID" id="78455525"/>
<accession>A0AAX2J8G2</accession>